<evidence type="ECO:0000256" key="1">
    <source>
        <dbReference type="SAM" id="MobiDB-lite"/>
    </source>
</evidence>
<feature type="compositionally biased region" description="Basic residues" evidence="1">
    <location>
        <begin position="21"/>
        <end position="32"/>
    </location>
</feature>
<evidence type="ECO:0000313" key="3">
    <source>
        <dbReference type="Proteomes" id="UP000185744"/>
    </source>
</evidence>
<reference evidence="2" key="1">
    <citation type="submission" date="2016-12" db="EMBL/GenBank/DDBJ databases">
        <title>Discovery of methanogenic haloarchaea.</title>
        <authorList>
            <person name="Sorokin D.Y."/>
            <person name="Makarova K.S."/>
            <person name="Abbas B."/>
            <person name="Ferrer M."/>
            <person name="Golyshin P.N."/>
        </authorList>
    </citation>
    <scope>NUCLEOTIDE SEQUENCE [LARGE SCALE GENOMIC DNA]</scope>
    <source>
        <strain evidence="2">HMET1</strain>
    </source>
</reference>
<protein>
    <submittedName>
        <fullName evidence="2">Uncharacterized protein</fullName>
    </submittedName>
</protein>
<feature type="region of interest" description="Disordered" evidence="1">
    <location>
        <begin position="1"/>
        <end position="37"/>
    </location>
</feature>
<evidence type="ECO:0000313" key="2">
    <source>
        <dbReference type="EMBL" id="OKY79146.1"/>
    </source>
</evidence>
<name>A0A1Q6DXQ3_METT1</name>
<sequence>MITRLKRKNSQQTKGKTKNEKQKKKKQNKNGAKKKDPETIKLTLKSFLHLRTQFKTLHSIRIYTMLMNALDGFDQSFMPNCYSLEGF</sequence>
<accession>A0A1Q6DXQ3</accession>
<dbReference type="InParanoid" id="A0A1Q6DXQ3"/>
<dbReference type="Proteomes" id="UP000185744">
    <property type="component" value="Unassembled WGS sequence"/>
</dbReference>
<keyword evidence="3" id="KW-1185">Reference proteome</keyword>
<dbReference type="AlphaFoldDB" id="A0A1Q6DXQ3"/>
<organism evidence="2 3">
    <name type="scientific">Methanohalarchaeum thermophilum</name>
    <dbReference type="NCBI Taxonomy" id="1903181"/>
    <lineage>
        <taxon>Archaea</taxon>
        <taxon>Methanobacteriati</taxon>
        <taxon>Methanobacteriota</taxon>
        <taxon>Methanonatronarchaeia</taxon>
        <taxon>Methanonatronarchaeales</taxon>
        <taxon>Methanonatronarchaeaceae</taxon>
        <taxon>Candidatus Methanohalarchaeum</taxon>
    </lineage>
</organism>
<proteinExistence type="predicted"/>
<comment type="caution">
    <text evidence="2">The sequence shown here is derived from an EMBL/GenBank/DDBJ whole genome shotgun (WGS) entry which is preliminary data.</text>
</comment>
<gene>
    <name evidence="2" type="ORF">BTN85_1653</name>
</gene>
<dbReference type="EMBL" id="MSDW01000001">
    <property type="protein sequence ID" value="OKY79146.1"/>
    <property type="molecule type" value="Genomic_DNA"/>
</dbReference>